<comment type="caution">
    <text evidence="2">The sequence shown here is derived from an EMBL/GenBank/DDBJ whole genome shotgun (WGS) entry which is preliminary data.</text>
</comment>
<dbReference type="OrthoDB" id="177006at2157"/>
<evidence type="ECO:0000313" key="3">
    <source>
        <dbReference type="Proteomes" id="UP000011566"/>
    </source>
</evidence>
<feature type="transmembrane region" description="Helical" evidence="1">
    <location>
        <begin position="98"/>
        <end position="116"/>
    </location>
</feature>
<dbReference type="RefSeq" id="WP_007690489.1">
    <property type="nucleotide sequence ID" value="NZ_AJRK01000015.1"/>
</dbReference>
<reference evidence="2 3" key="1">
    <citation type="journal article" date="2014" name="PLoS Genet.">
        <title>Phylogenetically driven sequencing of extremely halophilic archaea reveals strategies for static and dynamic osmo-response.</title>
        <authorList>
            <person name="Becker E.A."/>
            <person name="Seitzer P.M."/>
            <person name="Tritt A."/>
            <person name="Larsen D."/>
            <person name="Krusor M."/>
            <person name="Yao A.I."/>
            <person name="Wu D."/>
            <person name="Madern D."/>
            <person name="Eisen J.A."/>
            <person name="Darling A.E."/>
            <person name="Facciotti M.T."/>
        </authorList>
    </citation>
    <scope>NUCLEOTIDE SEQUENCE [LARGE SCALE GENOMIC DNA]</scope>
    <source>
        <strain evidence="2 3">100A6</strain>
    </source>
</reference>
<keyword evidence="1" id="KW-0472">Membrane</keyword>
<dbReference type="PANTHER" id="PTHR35283">
    <property type="entry name" value="T12C22.21 PROTEIN"/>
    <property type="match status" value="1"/>
</dbReference>
<dbReference type="Proteomes" id="UP000011566">
    <property type="component" value="Unassembled WGS sequence"/>
</dbReference>
<dbReference type="AlphaFoldDB" id="M0M6B4"/>
<keyword evidence="1" id="KW-0812">Transmembrane</keyword>
<dbReference type="EMBL" id="AOMB01000006">
    <property type="protein sequence ID" value="EMA41241.1"/>
    <property type="molecule type" value="Genomic_DNA"/>
</dbReference>
<evidence type="ECO:0000313" key="2">
    <source>
        <dbReference type="EMBL" id="EMA41241.1"/>
    </source>
</evidence>
<dbReference type="PATRIC" id="fig|1132509.6.peg.545"/>
<feature type="transmembrane region" description="Helical" evidence="1">
    <location>
        <begin position="21"/>
        <end position="44"/>
    </location>
</feature>
<protein>
    <recommendedName>
        <fullName evidence="4">DUF3054 domain-containing protein</fullName>
    </recommendedName>
</protein>
<keyword evidence="3" id="KW-1185">Reference proteome</keyword>
<evidence type="ECO:0008006" key="4">
    <source>
        <dbReference type="Google" id="ProtNLM"/>
    </source>
</evidence>
<organism evidence="2 3">
    <name type="scientific">Halococcus hamelinensis 100A6</name>
    <dbReference type="NCBI Taxonomy" id="1132509"/>
    <lineage>
        <taxon>Archaea</taxon>
        <taxon>Methanobacteriati</taxon>
        <taxon>Methanobacteriota</taxon>
        <taxon>Stenosarchaea group</taxon>
        <taxon>Halobacteria</taxon>
        <taxon>Halobacteriales</taxon>
        <taxon>Halococcaceae</taxon>
        <taxon>Halococcus</taxon>
    </lineage>
</organism>
<feature type="transmembrane region" description="Helical" evidence="1">
    <location>
        <begin position="122"/>
        <end position="147"/>
    </location>
</feature>
<dbReference type="eggNOG" id="arCOG03922">
    <property type="taxonomic scope" value="Archaea"/>
</dbReference>
<accession>M0M6B4</accession>
<evidence type="ECO:0000256" key="1">
    <source>
        <dbReference type="SAM" id="Phobius"/>
    </source>
</evidence>
<proteinExistence type="predicted"/>
<dbReference type="PANTHER" id="PTHR35283:SF3">
    <property type="entry name" value="T12C22.21 PROTEIN"/>
    <property type="match status" value="1"/>
</dbReference>
<dbReference type="Pfam" id="PF11255">
    <property type="entry name" value="DUF3054"/>
    <property type="match status" value="1"/>
</dbReference>
<dbReference type="InterPro" id="IPR021414">
    <property type="entry name" value="DUF3054"/>
</dbReference>
<gene>
    <name evidence="2" type="ORF">C447_02312</name>
</gene>
<feature type="transmembrane region" description="Helical" evidence="1">
    <location>
        <begin position="64"/>
        <end position="86"/>
    </location>
</feature>
<sequence length="150" mass="15290">MPLALLARPMSNAVGSLGGRIDVSGTTLGLAVGDLVLIGLFVVAGELQHGYSLTAQPGRIVGTALPFVIGWVVASVLAGVYTSTVYRVPRSAAVRTALAWVGAALVGQALRATALFHGDFALAFVLVSLGVGLVLLVPWRVAVAALAGRF</sequence>
<name>M0M6B4_9EURY</name>
<keyword evidence="1" id="KW-1133">Transmembrane helix</keyword>